<accession>A0ABW7EH62</accession>
<sequence length="202" mass="20767">MTRSLRAFLTATCLTLPLAAPAASFDDGDEGWTTPDGVQTWFAVGGNAGGWLRVEDVDGSTDILLTAPSGWLGNWSSFLGGTLSFDVKKDNNVSSDWSGFGEIRISGPGGSVILDAAAPNLPADNLWTHYSVALTPTAGWNGASLAAVLANVTSLTINGEFHAGPGEVVGFDNIQVTAVPEPASAALLAGGLALLAGLRRKR</sequence>
<reference evidence="7 8" key="1">
    <citation type="submission" date="2024-09" db="EMBL/GenBank/DDBJ databases">
        <title>Novel species of the genus Pelomonas and Roseateles isolated from streams.</title>
        <authorList>
            <person name="Lu H."/>
        </authorList>
    </citation>
    <scope>NUCLEOTIDE SEQUENCE [LARGE SCALE GENOMIC DNA]</scope>
    <source>
        <strain evidence="7 8">DC23W</strain>
    </source>
</reference>
<dbReference type="InterPro" id="IPR000034">
    <property type="entry name" value="Laminin_IV"/>
</dbReference>
<dbReference type="Pfam" id="PF00052">
    <property type="entry name" value="Laminin_B"/>
    <property type="match status" value="1"/>
</dbReference>
<evidence type="ECO:0000259" key="6">
    <source>
        <dbReference type="Pfam" id="PF00052"/>
    </source>
</evidence>
<keyword evidence="2" id="KW-0677">Repeat</keyword>
<comment type="caution">
    <text evidence="7">The sequence shown here is derived from an EMBL/GenBank/DDBJ whole genome shotgun (WGS) entry which is preliminary data.</text>
</comment>
<dbReference type="InterPro" id="IPR013424">
    <property type="entry name" value="Ice-binding_C"/>
</dbReference>
<evidence type="ECO:0000256" key="5">
    <source>
        <dbReference type="SAM" id="SignalP"/>
    </source>
</evidence>
<evidence type="ECO:0000313" key="8">
    <source>
        <dbReference type="Proteomes" id="UP001606300"/>
    </source>
</evidence>
<name>A0ABW7EH62_9BURK</name>
<proteinExistence type="predicted"/>
<dbReference type="EMBL" id="JBIGHY010000001">
    <property type="protein sequence ID" value="MFG6412800.1"/>
    <property type="molecule type" value="Genomic_DNA"/>
</dbReference>
<evidence type="ECO:0000256" key="3">
    <source>
        <dbReference type="ARBA" id="ARBA00023157"/>
    </source>
</evidence>
<feature type="chain" id="PRO_5046402035" evidence="5">
    <location>
        <begin position="23"/>
        <end position="202"/>
    </location>
</feature>
<dbReference type="Proteomes" id="UP001606300">
    <property type="component" value="Unassembled WGS sequence"/>
</dbReference>
<evidence type="ECO:0000256" key="1">
    <source>
        <dbReference type="ARBA" id="ARBA00022729"/>
    </source>
</evidence>
<keyword evidence="1 5" id="KW-0732">Signal</keyword>
<keyword evidence="4" id="KW-0325">Glycoprotein</keyword>
<dbReference type="NCBIfam" id="TIGR02595">
    <property type="entry name" value="PEP_CTERM"/>
    <property type="match status" value="1"/>
</dbReference>
<organism evidence="7 8">
    <name type="scientific">Pelomonas dachongensis</name>
    <dbReference type="NCBI Taxonomy" id="3299029"/>
    <lineage>
        <taxon>Bacteria</taxon>
        <taxon>Pseudomonadati</taxon>
        <taxon>Pseudomonadota</taxon>
        <taxon>Betaproteobacteria</taxon>
        <taxon>Burkholderiales</taxon>
        <taxon>Sphaerotilaceae</taxon>
        <taxon>Roseateles</taxon>
    </lineage>
</organism>
<feature type="domain" description="Laminin IV type A" evidence="6">
    <location>
        <begin position="66"/>
        <end position="179"/>
    </location>
</feature>
<protein>
    <submittedName>
        <fullName evidence="7">Laminin B domain-containing protein</fullName>
    </submittedName>
</protein>
<feature type="signal peptide" evidence="5">
    <location>
        <begin position="1"/>
        <end position="22"/>
    </location>
</feature>
<gene>
    <name evidence="7" type="ORF">ACG02S_02695</name>
</gene>
<evidence type="ECO:0000313" key="7">
    <source>
        <dbReference type="EMBL" id="MFG6412800.1"/>
    </source>
</evidence>
<dbReference type="RefSeq" id="WP_394468897.1">
    <property type="nucleotide sequence ID" value="NZ_JBIGHY010000001.1"/>
</dbReference>
<keyword evidence="8" id="KW-1185">Reference proteome</keyword>
<evidence type="ECO:0000256" key="2">
    <source>
        <dbReference type="ARBA" id="ARBA00022737"/>
    </source>
</evidence>
<keyword evidence="3" id="KW-1015">Disulfide bond</keyword>
<evidence type="ECO:0000256" key="4">
    <source>
        <dbReference type="ARBA" id="ARBA00023180"/>
    </source>
</evidence>